<dbReference type="GO" id="GO:0008234">
    <property type="term" value="F:cysteine-type peptidase activity"/>
    <property type="evidence" value="ECO:0007669"/>
    <property type="project" value="InterPro"/>
</dbReference>
<dbReference type="InterPro" id="IPR026444">
    <property type="entry name" value="Secre_tail"/>
</dbReference>
<feature type="domain" description="Secretion system C-terminal sorting" evidence="3">
    <location>
        <begin position="696"/>
        <end position="756"/>
    </location>
</feature>
<dbReference type="InterPro" id="IPR029030">
    <property type="entry name" value="Caspase-like_dom_sf"/>
</dbReference>
<dbReference type="Gene3D" id="2.60.40.10">
    <property type="entry name" value="Immunoglobulins"/>
    <property type="match status" value="1"/>
</dbReference>
<dbReference type="Pfam" id="PF01364">
    <property type="entry name" value="Peptidase_C25"/>
    <property type="match status" value="1"/>
</dbReference>
<dbReference type="InterPro" id="IPR001769">
    <property type="entry name" value="Gingipain"/>
</dbReference>
<dbReference type="Gene3D" id="3.40.50.1460">
    <property type="match status" value="1"/>
</dbReference>
<keyword evidence="1" id="KW-0732">Signal</keyword>
<reference evidence="4" key="1">
    <citation type="journal article" date="2020" name="mSystems">
        <title>Genome- and Community-Level Interaction Insights into Carbon Utilization and Element Cycling Functions of Hydrothermarchaeota in Hydrothermal Sediment.</title>
        <authorList>
            <person name="Zhou Z."/>
            <person name="Liu Y."/>
            <person name="Xu W."/>
            <person name="Pan J."/>
            <person name="Luo Z.H."/>
            <person name="Li M."/>
        </authorList>
    </citation>
    <scope>NUCLEOTIDE SEQUENCE</scope>
    <source>
        <strain evidence="4">HyVt-388</strain>
    </source>
</reference>
<evidence type="ECO:0000313" key="4">
    <source>
        <dbReference type="EMBL" id="HEC79041.1"/>
    </source>
</evidence>
<dbReference type="Gene3D" id="2.60.40.3800">
    <property type="match status" value="1"/>
</dbReference>
<dbReference type="Proteomes" id="UP000885826">
    <property type="component" value="Unassembled WGS sequence"/>
</dbReference>
<dbReference type="Pfam" id="PF18962">
    <property type="entry name" value="Por_Secre_tail"/>
    <property type="match status" value="1"/>
</dbReference>
<dbReference type="Gene3D" id="3.40.50.10390">
    <property type="entry name" value="Gingipain r, domain 1"/>
    <property type="match status" value="1"/>
</dbReference>
<dbReference type="InterPro" id="IPR038490">
    <property type="entry name" value="Gingipain_propep_sf"/>
</dbReference>
<evidence type="ECO:0000259" key="3">
    <source>
        <dbReference type="Pfam" id="PF18962"/>
    </source>
</evidence>
<dbReference type="InterPro" id="IPR013783">
    <property type="entry name" value="Ig-like_fold"/>
</dbReference>
<sequence length="758" mass="85586">MPAVYLTYIIPPNAKVESLIIKQHNAHEIPGQFLVYPIQPPVISGETVPWVPPDTLIYNSDNKYPANFLEVINEGVIDGARIVTIAVHPLQYRPKSKQLLIISHINFEIAFGTNTLPEVRPSIRGKFEQLIYDAMFRNVIMNDDEIPAYYIKPTIVEENQIGQLAPFPAAPAMIITDSVFFNLFQPYVDWLTDQGIRANIISPTTIYNRFSGRDDAERIRNYIKYCYANAGGTYFILGGMDSRFNTPIPHQLPARRCFCVDVLPQEPPHYDTIPSDHYFCALDGDWNADGDAVWGEMNDDVDQFPEVYVGRILCRDTQEVSNWCYKALNYEKSPANINALDDVKWINQSTWPMGNAIDEFPDHFTHFIYTDPTAYEAFNVIDGEQGFTHAQTHGSILGFFTNTENPPHEIYYYTTSPPSPDYYRAGLNWLTNGNNYFIHYCIGCHTGFFDDPSLQCIAESFTTRYRDYDTDLPVGACASIEHTRYSLSSYSHSLQREYYVLLFSPHVGPAPPEVSSERIGVALAQAKSHMWWPDEYHRWVCYATNLFGSPTTPAWTKVPGNFLVSHPGTIFQGVPTDFTVTVKDAGTFPPAPLQYAKVCLNKPNDIYEVGATNSNGQITFYVIPKTTGTIKITVTRYHNTPDYSQYLPSQTICEIVAGGGGEQSIGSKNITPDHLCITQMPTIFSSDPVISYGVPHKGNVTISFYNAAGTRVQLIKQKNLFPGYHQKKIDTRNLSSGVYFIILREGKEKVSRKFVIIK</sequence>
<evidence type="ECO:0000259" key="2">
    <source>
        <dbReference type="Pfam" id="PF01364"/>
    </source>
</evidence>
<dbReference type="AlphaFoldDB" id="A0A9C9EPC1"/>
<feature type="domain" description="Gingipain" evidence="2">
    <location>
        <begin position="173"/>
        <end position="552"/>
    </location>
</feature>
<evidence type="ECO:0000313" key="5">
    <source>
        <dbReference type="Proteomes" id="UP000885826"/>
    </source>
</evidence>
<dbReference type="NCBIfam" id="TIGR04183">
    <property type="entry name" value="Por_Secre_tail"/>
    <property type="match status" value="1"/>
</dbReference>
<dbReference type="InterPro" id="IPR029031">
    <property type="entry name" value="Gingipain_N_sf"/>
</dbReference>
<proteinExistence type="predicted"/>
<dbReference type="GO" id="GO:0006508">
    <property type="term" value="P:proteolysis"/>
    <property type="evidence" value="ECO:0007669"/>
    <property type="project" value="InterPro"/>
</dbReference>
<gene>
    <name evidence="4" type="ORF">ENI34_07880</name>
</gene>
<name>A0A9C9EPC1_UNCW3</name>
<accession>A0A9C9EPC1</accession>
<comment type="caution">
    <text evidence="4">The sequence shown here is derived from an EMBL/GenBank/DDBJ whole genome shotgun (WGS) entry which is preliminary data.</text>
</comment>
<dbReference type="EMBL" id="DRIG01000085">
    <property type="protein sequence ID" value="HEC79041.1"/>
    <property type="molecule type" value="Genomic_DNA"/>
</dbReference>
<dbReference type="SUPFAM" id="SSF52129">
    <property type="entry name" value="Caspase-like"/>
    <property type="match status" value="1"/>
</dbReference>
<evidence type="ECO:0000256" key="1">
    <source>
        <dbReference type="ARBA" id="ARBA00022729"/>
    </source>
</evidence>
<organism evidence="4 5">
    <name type="scientific">candidate division WOR-3 bacterium</name>
    <dbReference type="NCBI Taxonomy" id="2052148"/>
    <lineage>
        <taxon>Bacteria</taxon>
        <taxon>Bacteria division WOR-3</taxon>
    </lineage>
</organism>
<protein>
    <submittedName>
        <fullName evidence="4">T9SS type A sorting domain-containing protein</fullName>
    </submittedName>
</protein>